<dbReference type="PANTHER" id="PTHR47595:SF1">
    <property type="entry name" value="MYB_SANT-LIKE DNA-BINDING DOMAIN-CONTAINING PROTEIN"/>
    <property type="match status" value="1"/>
</dbReference>
<proteinExistence type="predicted"/>
<accession>M7B958</accession>
<evidence type="ECO:0000313" key="1">
    <source>
        <dbReference type="EMBL" id="EMP24757.1"/>
    </source>
</evidence>
<gene>
    <name evidence="1" type="ORF">UY3_18211</name>
</gene>
<dbReference type="Proteomes" id="UP000031443">
    <property type="component" value="Unassembled WGS sequence"/>
</dbReference>
<dbReference type="EMBL" id="KB598656">
    <property type="protein sequence ID" value="EMP24757.1"/>
    <property type="molecule type" value="Genomic_DNA"/>
</dbReference>
<dbReference type="AlphaFoldDB" id="M7B958"/>
<protein>
    <recommendedName>
        <fullName evidence="3">Zinc finger and SCAN domain-containing protein 29</fullName>
    </recommendedName>
</protein>
<evidence type="ECO:0008006" key="3">
    <source>
        <dbReference type="Google" id="ProtNLM"/>
    </source>
</evidence>
<organism evidence="1 2">
    <name type="scientific">Chelonia mydas</name>
    <name type="common">Green sea-turtle</name>
    <name type="synonym">Chelonia agassizi</name>
    <dbReference type="NCBI Taxonomy" id="8469"/>
    <lineage>
        <taxon>Eukaryota</taxon>
        <taxon>Metazoa</taxon>
        <taxon>Chordata</taxon>
        <taxon>Craniata</taxon>
        <taxon>Vertebrata</taxon>
        <taxon>Euteleostomi</taxon>
        <taxon>Archelosauria</taxon>
        <taxon>Testudinata</taxon>
        <taxon>Testudines</taxon>
        <taxon>Cryptodira</taxon>
        <taxon>Durocryptodira</taxon>
        <taxon>Americhelydia</taxon>
        <taxon>Chelonioidea</taxon>
        <taxon>Cheloniidae</taxon>
        <taxon>Chelonia</taxon>
    </lineage>
</organism>
<reference evidence="2" key="1">
    <citation type="journal article" date="2013" name="Nat. Genet.">
        <title>The draft genomes of soft-shell turtle and green sea turtle yield insights into the development and evolution of the turtle-specific body plan.</title>
        <authorList>
            <person name="Wang Z."/>
            <person name="Pascual-Anaya J."/>
            <person name="Zadissa A."/>
            <person name="Li W."/>
            <person name="Niimura Y."/>
            <person name="Huang Z."/>
            <person name="Li C."/>
            <person name="White S."/>
            <person name="Xiong Z."/>
            <person name="Fang D."/>
            <person name="Wang B."/>
            <person name="Ming Y."/>
            <person name="Chen Y."/>
            <person name="Zheng Y."/>
            <person name="Kuraku S."/>
            <person name="Pignatelli M."/>
            <person name="Herrero J."/>
            <person name="Beal K."/>
            <person name="Nozawa M."/>
            <person name="Li Q."/>
            <person name="Wang J."/>
            <person name="Zhang H."/>
            <person name="Yu L."/>
            <person name="Shigenobu S."/>
            <person name="Wang J."/>
            <person name="Liu J."/>
            <person name="Flicek P."/>
            <person name="Searle S."/>
            <person name="Wang J."/>
            <person name="Kuratani S."/>
            <person name="Yin Y."/>
            <person name="Aken B."/>
            <person name="Zhang G."/>
            <person name="Irie N."/>
        </authorList>
    </citation>
    <scope>NUCLEOTIDE SEQUENCE [LARGE SCALE GENOMIC DNA]</scope>
</reference>
<name>M7B958_CHEMY</name>
<dbReference type="PANTHER" id="PTHR47595">
    <property type="entry name" value="HEAT SHOCK 70 KDA PROTEIN 14"/>
    <property type="match status" value="1"/>
</dbReference>
<evidence type="ECO:0000313" key="2">
    <source>
        <dbReference type="Proteomes" id="UP000031443"/>
    </source>
</evidence>
<sequence length="218" mass="24831">MGEKGYTRGTQQCYVKIKEFRQAYQKAREMNNLSGAEPHTCWFYNKLHMILGGDPTSTPTSNMDTLQVCESRDNKEDDMVDEEEEENGRQLSDDFLEVLEALDSVASDNKDKPGPSCFCSTPVQIVDEDAKNDSYMDFRRRLGMELTEPVPCHERKKVMRSIVHVAVYGVLNHCLSEKLFEDCEGCVIDAPAQRHHDSVSWTSEDISYKLLDCVLTCV</sequence>
<keyword evidence="2" id="KW-1185">Reference proteome</keyword>